<reference evidence="3 4" key="1">
    <citation type="submission" date="2014-11" db="EMBL/GenBank/DDBJ databases">
        <title>Draft Genome Sequence of Brevibacterium linens AE038-8.</title>
        <authorList>
            <person name="Maizel D."/>
            <person name="Utturkar S.M."/>
            <person name="Brown S.D."/>
            <person name="Ferrero M."/>
            <person name="Rosen B.P."/>
        </authorList>
    </citation>
    <scope>NUCLEOTIDE SEQUENCE [LARGE SCALE GENOMIC DNA]</scope>
    <source>
        <strain evidence="3 4">AE038-8</strain>
    </source>
</reference>
<accession>A0A142NPV5</accession>
<evidence type="ECO:0000313" key="4">
    <source>
        <dbReference type="Proteomes" id="UP000031488"/>
    </source>
</evidence>
<evidence type="ECO:0000313" key="2">
    <source>
        <dbReference type="EMBL" id="AMT94041.1"/>
    </source>
</evidence>
<sequence>MSQSIARNGAADLDKSTIDYAAIADPGHGNSVAGWTGVIIMLLGISVGCVGFTIHNPTITYIGVGIVALGVVVGLILRAVGLGNKPKKK</sequence>
<dbReference type="Proteomes" id="UP000031488">
    <property type="component" value="Unassembled WGS sequence"/>
</dbReference>
<dbReference type="OrthoDB" id="3872677at2"/>
<reference evidence="2" key="2">
    <citation type="submission" date="2016-03" db="EMBL/GenBank/DDBJ databases">
        <authorList>
            <person name="Zhu Y."/>
            <person name="Sun C."/>
        </authorList>
    </citation>
    <scope>NUCLEOTIDE SEQUENCE</scope>
    <source>
        <strain evidence="2">BS258</strain>
    </source>
</reference>
<dbReference type="AlphaFoldDB" id="A0A0B9ACX8"/>
<dbReference type="KEGG" id="bly:A2T55_09805"/>
<keyword evidence="1" id="KW-0472">Membrane</keyword>
<reference evidence="5" key="3">
    <citation type="submission" date="2016-03" db="EMBL/GenBank/DDBJ databases">
        <authorList>
            <person name="Ploux O."/>
        </authorList>
    </citation>
    <scope>NUCLEOTIDE SEQUENCE [LARGE SCALE GENOMIC DNA]</scope>
    <source>
        <strain evidence="5">BS258</strain>
    </source>
</reference>
<dbReference type="EMBL" id="CP014869">
    <property type="protein sequence ID" value="AMT94041.1"/>
    <property type="molecule type" value="Genomic_DNA"/>
</dbReference>
<dbReference type="Pfam" id="PF20447">
    <property type="entry name" value="DUF6704"/>
    <property type="match status" value="1"/>
</dbReference>
<feature type="transmembrane region" description="Helical" evidence="1">
    <location>
        <begin position="60"/>
        <end position="80"/>
    </location>
</feature>
<accession>A0A0B9ACX8</accession>
<proteinExistence type="predicted"/>
<evidence type="ECO:0000313" key="5">
    <source>
        <dbReference type="Proteomes" id="UP000075950"/>
    </source>
</evidence>
<dbReference type="STRING" id="1703.BLSMQ_2177"/>
<dbReference type="NCBIfam" id="NF041681">
    <property type="entry name" value="HGxxPAAW"/>
    <property type="match status" value="1"/>
</dbReference>
<dbReference type="RefSeq" id="WP_052239789.1">
    <property type="nucleotide sequence ID" value="NZ_CP014869.1"/>
</dbReference>
<dbReference type="PATRIC" id="fig|1703.6.peg.786"/>
<feature type="transmembrane region" description="Helical" evidence="1">
    <location>
        <begin position="32"/>
        <end position="54"/>
    </location>
</feature>
<name>A0A0B9ACX8_BRELN</name>
<dbReference type="InterPro" id="IPR046550">
    <property type="entry name" value="DUF6704"/>
</dbReference>
<organism evidence="3 4">
    <name type="scientific">Brevibacterium linens</name>
    <dbReference type="NCBI Taxonomy" id="1703"/>
    <lineage>
        <taxon>Bacteria</taxon>
        <taxon>Bacillati</taxon>
        <taxon>Actinomycetota</taxon>
        <taxon>Actinomycetes</taxon>
        <taxon>Micrococcales</taxon>
        <taxon>Brevibacteriaceae</taxon>
        <taxon>Brevibacterium</taxon>
    </lineage>
</organism>
<keyword evidence="1" id="KW-0812">Transmembrane</keyword>
<keyword evidence="1" id="KW-1133">Transmembrane helix</keyword>
<dbReference type="Proteomes" id="UP000075950">
    <property type="component" value="Chromosome"/>
</dbReference>
<evidence type="ECO:0000256" key="1">
    <source>
        <dbReference type="SAM" id="Phobius"/>
    </source>
</evidence>
<evidence type="ECO:0000313" key="3">
    <source>
        <dbReference type="EMBL" id="KHS53415.1"/>
    </source>
</evidence>
<protein>
    <submittedName>
        <fullName evidence="3">Uncharacterized protein</fullName>
    </submittedName>
</protein>
<gene>
    <name evidence="2" type="ORF">A2T55_09805</name>
    <name evidence="3" type="ORF">AE0388_0903</name>
</gene>
<dbReference type="EMBL" id="JTJZ01000015">
    <property type="protein sequence ID" value="KHS53415.1"/>
    <property type="molecule type" value="Genomic_DNA"/>
</dbReference>
<keyword evidence="4" id="KW-1185">Reference proteome</keyword>